<dbReference type="InterPro" id="IPR036322">
    <property type="entry name" value="WD40_repeat_dom_sf"/>
</dbReference>
<dbReference type="InterPro" id="IPR042755">
    <property type="entry name" value="COP1"/>
</dbReference>
<dbReference type="InterPro" id="IPR017907">
    <property type="entry name" value="Znf_RING_CS"/>
</dbReference>
<name>A0A9I9DK43_CUCME</name>
<dbReference type="GO" id="GO:0008270">
    <property type="term" value="F:zinc ion binding"/>
    <property type="evidence" value="ECO:0007669"/>
    <property type="project" value="UniProtKB-KW"/>
</dbReference>
<dbReference type="InterPro" id="IPR015943">
    <property type="entry name" value="WD40/YVTN_repeat-like_dom_sf"/>
</dbReference>
<dbReference type="EnsemblPlants" id="MELO3C019731.2.1">
    <property type="protein sequence ID" value="MELO3C019731.2.1"/>
    <property type="gene ID" value="MELO3C019731.2"/>
</dbReference>
<keyword evidence="3" id="KW-0862">Zinc</keyword>
<dbReference type="InterPro" id="IPR013083">
    <property type="entry name" value="Znf_RING/FYVE/PHD"/>
</dbReference>
<dbReference type="SUPFAM" id="SSF50978">
    <property type="entry name" value="WD40 repeat-like"/>
    <property type="match status" value="1"/>
</dbReference>
<keyword evidence="1" id="KW-0479">Metal-binding</keyword>
<dbReference type="Gene3D" id="2.130.10.10">
    <property type="entry name" value="YVTN repeat-like/Quinoprotein amine dehydrogenase"/>
    <property type="match status" value="1"/>
</dbReference>
<evidence type="ECO:0000256" key="3">
    <source>
        <dbReference type="ARBA" id="ARBA00022833"/>
    </source>
</evidence>
<dbReference type="Gramene" id="MELO3C019731.2.1">
    <property type="protein sequence ID" value="MELO3C019731.2.1"/>
    <property type="gene ID" value="MELO3C019731.2"/>
</dbReference>
<dbReference type="AlphaFoldDB" id="A0A9I9DK43"/>
<evidence type="ECO:0000259" key="5">
    <source>
        <dbReference type="PROSITE" id="PS50089"/>
    </source>
</evidence>
<dbReference type="InterPro" id="IPR001680">
    <property type="entry name" value="WD40_rpt"/>
</dbReference>
<sequence>MDDGSTGALVPAVKTEPVSSSVSAPSIPDCSLAELDTVVEASAQLDKDFLCPICMQIIRDAFLTACGHSFCYMCIITHLRNKSDCPCCAQHLTSDQLFPNFLLDKLLKKTSAHQIAKTATPIELFRHALQEGCNVSIKELDSLLAMLSEKKRKMEQEESVRNMKILTDFLHCLRKQKVSELNEVQTDLQFIKEDISTVERHRMELSRARDRYSMKLRKAGDDMKAREPWLTLMDKRNDGPTSTSLNTWGVVSAGNFQNKKADSRSQVSTYGLYKKDSLNGAEPQVNHTGLSVARKKRVHAQFPLWLQFNDLQECYLQKRRQLPNQLLDQQEKDKNVMHREGYNPGLSDFQSVLTTFTQYSRLRVIAELRHGDLFHTTNIVSSIEFDRDDELFATAGVSRCIKVFDFSSVVNEPPDAHCPIVEMSTRAKLSCLSWDKQSKNIIASSDYEGIVTVWDVNRGQSVMEYEEHEKRAWSVDFSRTEPSRLVSGSDDCKLDDLAKENNKPMPSQHVGLETNGSDWPKYQRKLETSIGEESQTPENLGFINKFLELASFFLLDNDFAEAKATRKRCSCHFGSEGRYRERMPNEFLEEHFSGEGIEQTNRGIHHLLLRNLIEFFEFLFKEEVPQLDSNVLVVMVAAGGTEKNNSDFY</sequence>
<evidence type="ECO:0000256" key="4">
    <source>
        <dbReference type="PROSITE-ProRule" id="PRU00175"/>
    </source>
</evidence>
<feature type="domain" description="RING-type" evidence="5">
    <location>
        <begin position="51"/>
        <end position="88"/>
    </location>
</feature>
<keyword evidence="2 4" id="KW-0863">Zinc-finger</keyword>
<dbReference type="Pfam" id="PF13923">
    <property type="entry name" value="zf-C3HC4_2"/>
    <property type="match status" value="1"/>
</dbReference>
<dbReference type="GO" id="GO:0061630">
    <property type="term" value="F:ubiquitin protein ligase activity"/>
    <property type="evidence" value="ECO:0007669"/>
    <property type="project" value="InterPro"/>
</dbReference>
<dbReference type="PROSITE" id="PS00518">
    <property type="entry name" value="ZF_RING_1"/>
    <property type="match status" value="1"/>
</dbReference>
<dbReference type="SUPFAM" id="SSF57850">
    <property type="entry name" value="RING/U-box"/>
    <property type="match status" value="1"/>
</dbReference>
<protein>
    <recommendedName>
        <fullName evidence="5">RING-type domain-containing protein</fullName>
    </recommendedName>
</protein>
<dbReference type="Pfam" id="PF00400">
    <property type="entry name" value="WD40"/>
    <property type="match status" value="2"/>
</dbReference>
<dbReference type="SMART" id="SM00320">
    <property type="entry name" value="WD40"/>
    <property type="match status" value="3"/>
</dbReference>
<dbReference type="GO" id="GO:0043161">
    <property type="term" value="P:proteasome-mediated ubiquitin-dependent protein catabolic process"/>
    <property type="evidence" value="ECO:0007669"/>
    <property type="project" value="TreeGrafter"/>
</dbReference>
<dbReference type="Gene3D" id="3.30.40.10">
    <property type="entry name" value="Zinc/RING finger domain, C3HC4 (zinc finger)"/>
    <property type="match status" value="1"/>
</dbReference>
<evidence type="ECO:0000256" key="1">
    <source>
        <dbReference type="ARBA" id="ARBA00022723"/>
    </source>
</evidence>
<evidence type="ECO:0000313" key="6">
    <source>
        <dbReference type="EnsemblPlants" id="MELO3C019731.2.1"/>
    </source>
</evidence>
<evidence type="ECO:0000256" key="2">
    <source>
        <dbReference type="ARBA" id="ARBA00022771"/>
    </source>
</evidence>
<dbReference type="PANTHER" id="PTHR44080">
    <property type="entry name" value="E3 UBIQUITIN-PROTEIN LIGASE COP1"/>
    <property type="match status" value="1"/>
</dbReference>
<accession>A0A9I9DK43</accession>
<dbReference type="InterPro" id="IPR001841">
    <property type="entry name" value="Znf_RING"/>
</dbReference>
<dbReference type="PANTHER" id="PTHR44080:SF1">
    <property type="entry name" value="E3 UBIQUITIN-PROTEIN LIGASE COP1"/>
    <property type="match status" value="1"/>
</dbReference>
<dbReference type="SMART" id="SM00184">
    <property type="entry name" value="RING"/>
    <property type="match status" value="1"/>
</dbReference>
<dbReference type="CDD" id="cd16504">
    <property type="entry name" value="RING-HC_COP1"/>
    <property type="match status" value="1"/>
</dbReference>
<reference evidence="6" key="1">
    <citation type="submission" date="2023-03" db="UniProtKB">
        <authorList>
            <consortium name="EnsemblPlants"/>
        </authorList>
    </citation>
    <scope>IDENTIFICATION</scope>
</reference>
<dbReference type="PROSITE" id="PS50089">
    <property type="entry name" value="ZF_RING_2"/>
    <property type="match status" value="1"/>
</dbReference>
<proteinExistence type="predicted"/>
<organism evidence="6">
    <name type="scientific">Cucumis melo</name>
    <name type="common">Muskmelon</name>
    <dbReference type="NCBI Taxonomy" id="3656"/>
    <lineage>
        <taxon>Eukaryota</taxon>
        <taxon>Viridiplantae</taxon>
        <taxon>Streptophyta</taxon>
        <taxon>Embryophyta</taxon>
        <taxon>Tracheophyta</taxon>
        <taxon>Spermatophyta</taxon>
        <taxon>Magnoliopsida</taxon>
        <taxon>eudicotyledons</taxon>
        <taxon>Gunneridae</taxon>
        <taxon>Pentapetalae</taxon>
        <taxon>rosids</taxon>
        <taxon>fabids</taxon>
        <taxon>Cucurbitales</taxon>
        <taxon>Cucurbitaceae</taxon>
        <taxon>Benincaseae</taxon>
        <taxon>Cucumis</taxon>
    </lineage>
</organism>